<name>A0A1G2T2G1_9BACT</name>
<organism evidence="1 2">
    <name type="scientific">Candidatus Zambryskibacteria bacterium RIFCSPHIGHO2_01_FULL_49_18</name>
    <dbReference type="NCBI Taxonomy" id="1802740"/>
    <lineage>
        <taxon>Bacteria</taxon>
        <taxon>Candidatus Zambryskiibacteriota</taxon>
    </lineage>
</organism>
<dbReference type="EMBL" id="MHVJ01000013">
    <property type="protein sequence ID" value="OHA91322.1"/>
    <property type="molecule type" value="Genomic_DNA"/>
</dbReference>
<dbReference type="InterPro" id="IPR003735">
    <property type="entry name" value="Metal_Tscrpt_repr"/>
</dbReference>
<comment type="caution">
    <text evidence="1">The sequence shown here is derived from an EMBL/GenBank/DDBJ whole genome shotgun (WGS) entry which is preliminary data.</text>
</comment>
<dbReference type="InterPro" id="IPR038390">
    <property type="entry name" value="Metal_Tscrpt_repr_sf"/>
</dbReference>
<dbReference type="PANTHER" id="PTHR33677">
    <property type="entry name" value="TRANSCRIPTIONAL REPRESSOR FRMR-RELATED"/>
    <property type="match status" value="1"/>
</dbReference>
<evidence type="ECO:0000313" key="1">
    <source>
        <dbReference type="EMBL" id="OHA91322.1"/>
    </source>
</evidence>
<dbReference type="PANTHER" id="PTHR33677:SF3">
    <property type="entry name" value="COPPER-SENSING TRANSCRIPTIONAL REPRESSOR RICR"/>
    <property type="match status" value="1"/>
</dbReference>
<accession>A0A1G2T2G1</accession>
<dbReference type="Proteomes" id="UP000178612">
    <property type="component" value="Unassembled WGS sequence"/>
</dbReference>
<dbReference type="CDD" id="cd10148">
    <property type="entry name" value="CsoR-like_DUF156"/>
    <property type="match status" value="1"/>
</dbReference>
<proteinExistence type="predicted"/>
<protein>
    <recommendedName>
        <fullName evidence="3">Transcriptional regulator</fullName>
    </recommendedName>
</protein>
<dbReference type="GO" id="GO:0046872">
    <property type="term" value="F:metal ion binding"/>
    <property type="evidence" value="ECO:0007669"/>
    <property type="project" value="InterPro"/>
</dbReference>
<evidence type="ECO:0000313" key="2">
    <source>
        <dbReference type="Proteomes" id="UP000178612"/>
    </source>
</evidence>
<dbReference type="Gene3D" id="1.20.58.1000">
    <property type="entry name" value="Metal-sensitive repressor, helix protomer"/>
    <property type="match status" value="1"/>
</dbReference>
<reference evidence="1 2" key="1">
    <citation type="journal article" date="2016" name="Nat. Commun.">
        <title>Thousands of microbial genomes shed light on interconnected biogeochemical processes in an aquifer system.</title>
        <authorList>
            <person name="Anantharaman K."/>
            <person name="Brown C.T."/>
            <person name="Hug L.A."/>
            <person name="Sharon I."/>
            <person name="Castelle C.J."/>
            <person name="Probst A.J."/>
            <person name="Thomas B.C."/>
            <person name="Singh A."/>
            <person name="Wilkins M.J."/>
            <person name="Karaoz U."/>
            <person name="Brodie E.L."/>
            <person name="Williams K.H."/>
            <person name="Hubbard S.S."/>
            <person name="Banfield J.F."/>
        </authorList>
    </citation>
    <scope>NUCLEOTIDE SEQUENCE [LARGE SCALE GENOMIC DNA]</scope>
</reference>
<dbReference type="GO" id="GO:0045892">
    <property type="term" value="P:negative regulation of DNA-templated transcription"/>
    <property type="evidence" value="ECO:0007669"/>
    <property type="project" value="UniProtKB-ARBA"/>
</dbReference>
<gene>
    <name evidence="1" type="ORF">A2758_02580</name>
</gene>
<dbReference type="Pfam" id="PF02583">
    <property type="entry name" value="Trns_repr_metal"/>
    <property type="match status" value="1"/>
</dbReference>
<evidence type="ECO:0008006" key="3">
    <source>
        <dbReference type="Google" id="ProtNLM"/>
    </source>
</evidence>
<sequence>MNNKKTLSRRLKIIEGQVRGLRDMIEKDTYCIDVITQSSAVKQALSNVEDILLEHHLGHCVMDQIRNGDRKKATGEMMRVYKLKRK</sequence>
<dbReference type="GO" id="GO:0003677">
    <property type="term" value="F:DNA binding"/>
    <property type="evidence" value="ECO:0007669"/>
    <property type="project" value="InterPro"/>
</dbReference>
<dbReference type="AlphaFoldDB" id="A0A1G2T2G1"/>